<comment type="caution">
    <text evidence="1">The sequence shown here is derived from an EMBL/GenBank/DDBJ whole genome shotgun (WGS) entry which is preliminary data.</text>
</comment>
<dbReference type="RefSeq" id="WP_206597257.1">
    <property type="nucleotide sequence ID" value="NZ_JAFKCS010000901.1"/>
</dbReference>
<dbReference type="Proteomes" id="UP000663992">
    <property type="component" value="Unassembled WGS sequence"/>
</dbReference>
<accession>A0ABS3D483</accession>
<feature type="non-terminal residue" evidence="1">
    <location>
        <position position="95"/>
    </location>
</feature>
<dbReference type="EMBL" id="JAFKCS010000901">
    <property type="protein sequence ID" value="MBN7823575.1"/>
    <property type="molecule type" value="Genomic_DNA"/>
</dbReference>
<name>A0ABS3D483_9ALTE</name>
<sequence>RSDFLGYCRSRFLGGFDDRLGLCNRLDSRGFDGCRLFGCSGRGCLDRRFGDHSALDHVAHWGFGWRFDRLCSRRFSLDGWRFSGRRFAGDGFAAV</sequence>
<proteinExistence type="predicted"/>
<evidence type="ECO:0000313" key="2">
    <source>
        <dbReference type="Proteomes" id="UP000663992"/>
    </source>
</evidence>
<evidence type="ECO:0000313" key="1">
    <source>
        <dbReference type="EMBL" id="MBN7823575.1"/>
    </source>
</evidence>
<keyword evidence="2" id="KW-1185">Reference proteome</keyword>
<organism evidence="1 2">
    <name type="scientific">Bowmanella yangjiangensis</name>
    <dbReference type="NCBI Taxonomy" id="2811230"/>
    <lineage>
        <taxon>Bacteria</taxon>
        <taxon>Pseudomonadati</taxon>
        <taxon>Pseudomonadota</taxon>
        <taxon>Gammaproteobacteria</taxon>
        <taxon>Alteromonadales</taxon>
        <taxon>Alteromonadaceae</taxon>
        <taxon>Bowmanella</taxon>
    </lineage>
</organism>
<evidence type="ECO:0008006" key="3">
    <source>
        <dbReference type="Google" id="ProtNLM"/>
    </source>
</evidence>
<gene>
    <name evidence="1" type="ORF">J0A65_27145</name>
</gene>
<protein>
    <recommendedName>
        <fullName evidence="3">Glyceraldehyde-3-phosphate dehydrogenase</fullName>
    </recommendedName>
</protein>
<reference evidence="1 2" key="1">
    <citation type="submission" date="2021-03" db="EMBL/GenBank/DDBJ databases">
        <title>novel species isolated from a fishpond in China.</title>
        <authorList>
            <person name="Lu H."/>
            <person name="Cai Z."/>
        </authorList>
    </citation>
    <scope>NUCLEOTIDE SEQUENCE [LARGE SCALE GENOMIC DNA]</scope>
    <source>
        <strain evidence="1 2">Y57</strain>
    </source>
</reference>
<feature type="non-terminal residue" evidence="1">
    <location>
        <position position="1"/>
    </location>
</feature>